<evidence type="ECO:0000313" key="8">
    <source>
        <dbReference type="Proteomes" id="UP000011666"/>
    </source>
</evidence>
<evidence type="ECO:0000259" key="6">
    <source>
        <dbReference type="PROSITE" id="PS50977"/>
    </source>
</evidence>
<dbReference type="PANTHER" id="PTHR30055">
    <property type="entry name" value="HTH-TYPE TRANSCRIPTIONAL REGULATOR RUTR"/>
    <property type="match status" value="1"/>
</dbReference>
<accession>M0QIP2</accession>
<feature type="DNA-binding region" description="H-T-H motif" evidence="5">
    <location>
        <begin position="31"/>
        <end position="50"/>
    </location>
</feature>
<proteinExistence type="predicted"/>
<dbReference type="AlphaFoldDB" id="M0QIP2"/>
<dbReference type="InterPro" id="IPR036271">
    <property type="entry name" value="Tet_transcr_reg_TetR-rel_C_sf"/>
</dbReference>
<dbReference type="PROSITE" id="PS50977">
    <property type="entry name" value="HTH_TETR_2"/>
    <property type="match status" value="1"/>
</dbReference>
<dbReference type="GO" id="GO:0003700">
    <property type="term" value="F:DNA-binding transcription factor activity"/>
    <property type="evidence" value="ECO:0007669"/>
    <property type="project" value="TreeGrafter"/>
</dbReference>
<dbReference type="InterPro" id="IPR009057">
    <property type="entry name" value="Homeodomain-like_sf"/>
</dbReference>
<evidence type="ECO:0000256" key="5">
    <source>
        <dbReference type="PROSITE-ProRule" id="PRU00335"/>
    </source>
</evidence>
<evidence type="ECO:0000256" key="2">
    <source>
        <dbReference type="ARBA" id="ARBA00023015"/>
    </source>
</evidence>
<feature type="domain" description="HTH tetR-type" evidence="6">
    <location>
        <begin position="8"/>
        <end position="68"/>
    </location>
</feature>
<dbReference type="Pfam" id="PF00440">
    <property type="entry name" value="TetR_N"/>
    <property type="match status" value="1"/>
</dbReference>
<evidence type="ECO:0000313" key="7">
    <source>
        <dbReference type="EMBL" id="GAC68403.1"/>
    </source>
</evidence>
<dbReference type="Proteomes" id="UP000011666">
    <property type="component" value="Unassembled WGS sequence"/>
</dbReference>
<name>M0QIP2_9ACTN</name>
<dbReference type="RefSeq" id="WP_007620532.1">
    <property type="nucleotide sequence ID" value="NZ_BANX01000015.1"/>
</dbReference>
<reference evidence="7 8" key="1">
    <citation type="submission" date="2013-01" db="EMBL/GenBank/DDBJ databases">
        <title>Whole genome shotgun sequence of Gordonia soli NBRC 108243.</title>
        <authorList>
            <person name="Isaki-Nakamura S."/>
            <person name="Hosoyama A."/>
            <person name="Tsuchikane K."/>
            <person name="Ando Y."/>
            <person name="Baba S."/>
            <person name="Ohji S."/>
            <person name="Hamada M."/>
            <person name="Tamura T."/>
            <person name="Yamazoe A."/>
            <person name="Yamazaki S."/>
            <person name="Fujita N."/>
        </authorList>
    </citation>
    <scope>NUCLEOTIDE SEQUENCE [LARGE SCALE GENOMIC DNA]</scope>
    <source>
        <strain evidence="7 8">NBRC 108243</strain>
    </source>
</reference>
<organism evidence="7 8">
    <name type="scientific">Gordonia soli NBRC 108243</name>
    <dbReference type="NCBI Taxonomy" id="1223545"/>
    <lineage>
        <taxon>Bacteria</taxon>
        <taxon>Bacillati</taxon>
        <taxon>Actinomycetota</taxon>
        <taxon>Actinomycetes</taxon>
        <taxon>Mycobacteriales</taxon>
        <taxon>Gordoniaceae</taxon>
        <taxon>Gordonia</taxon>
    </lineage>
</organism>
<evidence type="ECO:0000256" key="4">
    <source>
        <dbReference type="ARBA" id="ARBA00023163"/>
    </source>
</evidence>
<evidence type="ECO:0000256" key="3">
    <source>
        <dbReference type="ARBA" id="ARBA00023125"/>
    </source>
</evidence>
<keyword evidence="8" id="KW-1185">Reference proteome</keyword>
<keyword evidence="2" id="KW-0805">Transcription regulation</keyword>
<dbReference type="PANTHER" id="PTHR30055:SF234">
    <property type="entry name" value="HTH-TYPE TRANSCRIPTIONAL REGULATOR BETI"/>
    <property type="match status" value="1"/>
</dbReference>
<dbReference type="InterPro" id="IPR001647">
    <property type="entry name" value="HTH_TetR"/>
</dbReference>
<protein>
    <submittedName>
        <fullName evidence="7">Putative TetR family transcriptional regulator</fullName>
    </submittedName>
</protein>
<gene>
    <name evidence="7" type="ORF">GS4_15_00540</name>
</gene>
<dbReference type="EMBL" id="BANX01000015">
    <property type="protein sequence ID" value="GAC68403.1"/>
    <property type="molecule type" value="Genomic_DNA"/>
</dbReference>
<keyword evidence="4" id="KW-0804">Transcription</keyword>
<keyword evidence="1" id="KW-0678">Repressor</keyword>
<keyword evidence="3 5" id="KW-0238">DNA-binding</keyword>
<dbReference type="SUPFAM" id="SSF46689">
    <property type="entry name" value="Homeodomain-like"/>
    <property type="match status" value="1"/>
</dbReference>
<dbReference type="STRING" id="1223545.GS4_15_00540"/>
<dbReference type="SUPFAM" id="SSF48498">
    <property type="entry name" value="Tetracyclin repressor-like, C-terminal domain"/>
    <property type="match status" value="1"/>
</dbReference>
<dbReference type="Gene3D" id="1.10.357.10">
    <property type="entry name" value="Tetracycline Repressor, domain 2"/>
    <property type="match status" value="1"/>
</dbReference>
<dbReference type="Pfam" id="PF13977">
    <property type="entry name" value="TetR_C_6"/>
    <property type="match status" value="1"/>
</dbReference>
<dbReference type="InterPro" id="IPR050109">
    <property type="entry name" value="HTH-type_TetR-like_transc_reg"/>
</dbReference>
<sequence>MVRNPDHEQRRKQIVDGVRAAARDHGLGQVTMARAAAAAGVSVGLVQHHWSSKDDLLIDTFTHLRGEVLARIDAEVARAERRGARIEEMLVAGLGQLLPTSPRRRDEVYLAHAFAGLALENDRLRAGLEAAQHELRERVATALSNGMVCGEVDPGVDVGIEAYRLLALTDGLAAHLLVRSGVADKARARSIVAAEVARLCPGECSHDRAGLRDRPSVRIDG</sequence>
<comment type="caution">
    <text evidence="7">The sequence shown here is derived from an EMBL/GenBank/DDBJ whole genome shotgun (WGS) entry which is preliminary data.</text>
</comment>
<dbReference type="InterPro" id="IPR039538">
    <property type="entry name" value="BetI_C"/>
</dbReference>
<dbReference type="eggNOG" id="COG1309">
    <property type="taxonomic scope" value="Bacteria"/>
</dbReference>
<evidence type="ECO:0000256" key="1">
    <source>
        <dbReference type="ARBA" id="ARBA00022491"/>
    </source>
</evidence>
<dbReference type="GO" id="GO:0000976">
    <property type="term" value="F:transcription cis-regulatory region binding"/>
    <property type="evidence" value="ECO:0007669"/>
    <property type="project" value="TreeGrafter"/>
</dbReference>